<dbReference type="InterPro" id="IPR008042">
    <property type="entry name" value="Retrotrans_Pao"/>
</dbReference>
<dbReference type="Gene3D" id="3.30.420.10">
    <property type="entry name" value="Ribonuclease H-like superfamily/Ribonuclease H"/>
    <property type="match status" value="1"/>
</dbReference>
<sequence length="1989" mass="227293">MMTSHHSKDADQLGLPADDRAVCVYCKKYASKDVNWVQCKNCEEWAHFSCAGVDESVVDVDWLCTRCTTTTGQQLNVPKGRKRSNKGKSGSKGESGSVRGSGSVSDLTDQQFEEEQLARERAFEKQMEVREQRLRREMEWNAKQLAMERRMRQLELDAQRKMRDEQLKQEQTLLDEQLAAEKVFLEKRTALRSQMNRSFQKVQSVIDDEGAVGGISEEPTKKVKSWLREQDEFLTPLAVDKRGAYKKGEKPCIVVEPEGSRIESIRSSAGKIRSVYENEADENDENESDDGDATASGRERHTDHWSPIPSEAGGYLRGSVNRAFRLSREQIATRKVVSRTLPKFNGDPEAWPLFISSFEHTTRACGYSNIENLDRLLNSLEGEALNAVRSMLVLPDSVPEVIRDLRRLFGQPERLLRTLLNKVKNAPPPTTENLKTFVTFGITVKQLCDHLEAARLHEHLNNPLMVQQLVEKLPPEYQMKWVEYRRSKHGTPLRLFTDYITGVGDVASEAVAYNSTTKELARNMKPKLTKKKEFVHVHNSSSTHTEGTSNEKPSKPCWICKRTDHRIRFCDDFRKMNIAERLRAVEKEKLCGTCLNKHGDNPCGSKLRCTVKNCKGNHHSLLHRAEESVQLQKVECNKHEGSTRSVIFRMVPVTLHADSKRYDTLAFLDEGSSTTLIDDEVVNLLQVKGQPEPLIVTWTGNINRCENTSQRVAITLSAQGSNEKILLEDVRTVSELLLPRQDMRFSEVSRQYPHLAGLPVKDYRDKRATILVGLDNLHLFAPLESRVGNWNEPIAVRSKMGWTVYGPEKQKPNASTYLNLHSVTPITNRQLHELMREQYALNEIGVTSFAIPEPKEEQRAKAILKSTTKRIGERFETGLLWREDERRFPDSYPMAMRRLKALERKLQRVPVLKQKVCQMIEEYELKGYAHKITDAELSETPITSVWYLPLNVVINPRKPDKIRLVWDAAATVAGISLNSELLKGPDMLVPLPKVVCCFREGPVALGGDIQEMYHQLKIRADDKQAQRFLYQSKDSGAPQIYVMDVATFGATCSPCSAQFVKNINAEQFSDEYPQATSAIVKQHYVDDYYDSVDSVEEAIQRAREVKYIHAKGGFHIRNWVSNSAAFLEALGERSGEEVVHFNRDKGSNCERVLGIVWNPVEDVFSFSTASKAEFVKVLDGEEYPTKRMVLSFVMAQFDPIGLLTPVTVRGKMLVQDLWRTGCDWDEKIDEIAAHKWMRWISLMRSIGSFKLPRSYFGNAKSCEIKDLQLHIFTDASETAYGCVAYFRAVVRGEVRCALVMSRSKVAPLKQISIPRLELMAAVLGARLARTVQESHNFVVDRVVYWTDANVVLSWIRSDQRRYKQFVGFRVGEILSLTKLTDWRWVPTRFNVADQLTKWGKDPEMHPESSWVCGPAFIYKSEHEWPKKELPPPNTMEELRVNLLIHDVKLQEEIIDSSRIAKWTILVRTLATALRFISNCRRKLNGQAIETLKGTERQQKLLKSGAVHGIRVPLKQEEYKRAERCLIKMAQAECFSDEIKVMKRNNNRPVDQWIALEKSSPLSKLTPLIDGEGLIRMEGRCEKAEHLPFDLRFPLILPANCRITNMIVQYFHEKCGHGYRLTVKNQLKQLYHVVHIDAVVKKVASACMWCKVRRNRPRVPREAPLPVQRLTPSLRPFSFVGVDYMGPFEVTVARHKEKRWIALFTCLVTRAIHLEVSFGLTTQSCLMAISRFVARRGWPIEFLSDNGTNFQGASKELLALIQSIELDCADEYTNARTKWTFNPPGTPHMGGVWERLVRSVKEALKALDDGRRLTDEIMQTVVVEAEDIINSRPLTYVEQESDEVDALTPNHFLRGPPSHQYQIVARPPHPAEALRDSFKRSQQLSNELWQRWVNEYVPSLNQRTKWFGETRPLKTGDLVYIVEGSNRKCWVRGRVEEPIMSSDGRIRQAWVRTRTKRYKRSVANLAVLELDDGNTEPEVTPGLGLRAGDC</sequence>
<feature type="region of interest" description="Disordered" evidence="5">
    <location>
        <begin position="276"/>
        <end position="313"/>
    </location>
</feature>
<proteinExistence type="predicted"/>
<dbReference type="PANTHER" id="PTHR47331:SF1">
    <property type="entry name" value="GAG-LIKE PROTEIN"/>
    <property type="match status" value="1"/>
</dbReference>
<dbReference type="RefSeq" id="XP_062715168.1">
    <property type="nucleotide sequence ID" value="XM_062859184.1"/>
</dbReference>
<dbReference type="InterPro" id="IPR001584">
    <property type="entry name" value="Integrase_cat-core"/>
</dbReference>
<keyword evidence="9" id="KW-1185">Reference proteome</keyword>
<evidence type="ECO:0008006" key="10">
    <source>
        <dbReference type="Google" id="ProtNLM"/>
    </source>
</evidence>
<dbReference type="InterPro" id="IPR040676">
    <property type="entry name" value="DUF5641"/>
</dbReference>
<dbReference type="InterPro" id="IPR036397">
    <property type="entry name" value="RNaseH_sf"/>
</dbReference>
<evidence type="ECO:0000256" key="1">
    <source>
        <dbReference type="ARBA" id="ARBA00022723"/>
    </source>
</evidence>
<evidence type="ECO:0000256" key="3">
    <source>
        <dbReference type="ARBA" id="ARBA00022833"/>
    </source>
</evidence>
<dbReference type="InterPro" id="IPR043502">
    <property type="entry name" value="DNA/RNA_pol_sf"/>
</dbReference>
<dbReference type="Pfam" id="PF18701">
    <property type="entry name" value="DUF5641"/>
    <property type="match status" value="1"/>
</dbReference>
<dbReference type="Pfam" id="PF05380">
    <property type="entry name" value="Peptidase_A17"/>
    <property type="match status" value="1"/>
</dbReference>
<evidence type="ECO:0000313" key="9">
    <source>
        <dbReference type="Proteomes" id="UP000069940"/>
    </source>
</evidence>
<name>A0ABM1Z599_AEDAL</name>
<evidence type="ECO:0000256" key="4">
    <source>
        <dbReference type="PROSITE-ProRule" id="PRU00146"/>
    </source>
</evidence>
<dbReference type="SUPFAM" id="SSF56672">
    <property type="entry name" value="DNA/RNA polymerases"/>
    <property type="match status" value="1"/>
</dbReference>
<dbReference type="Proteomes" id="UP000069940">
    <property type="component" value="Unassembled WGS sequence"/>
</dbReference>
<dbReference type="InterPro" id="IPR019787">
    <property type="entry name" value="Znf_PHD-finger"/>
</dbReference>
<organism evidence="8 9">
    <name type="scientific">Aedes albopictus</name>
    <name type="common">Asian tiger mosquito</name>
    <name type="synonym">Stegomyia albopicta</name>
    <dbReference type="NCBI Taxonomy" id="7160"/>
    <lineage>
        <taxon>Eukaryota</taxon>
        <taxon>Metazoa</taxon>
        <taxon>Ecdysozoa</taxon>
        <taxon>Arthropoda</taxon>
        <taxon>Hexapoda</taxon>
        <taxon>Insecta</taxon>
        <taxon>Pterygota</taxon>
        <taxon>Neoptera</taxon>
        <taxon>Endopterygota</taxon>
        <taxon>Diptera</taxon>
        <taxon>Nematocera</taxon>
        <taxon>Culicoidea</taxon>
        <taxon>Culicidae</taxon>
        <taxon>Culicinae</taxon>
        <taxon>Aedini</taxon>
        <taxon>Aedes</taxon>
        <taxon>Stegomyia</taxon>
    </lineage>
</organism>
<evidence type="ECO:0000259" key="6">
    <source>
        <dbReference type="PROSITE" id="PS50016"/>
    </source>
</evidence>
<dbReference type="Gene3D" id="2.60.120.650">
    <property type="entry name" value="Cupin"/>
    <property type="match status" value="1"/>
</dbReference>
<dbReference type="PROSITE" id="PS50994">
    <property type="entry name" value="INTEGRASE"/>
    <property type="match status" value="1"/>
</dbReference>
<dbReference type="EnsemblMetazoa" id="AALFPA23_015200.R22054">
    <property type="protein sequence ID" value="AALFPA23_015200.P22054"/>
    <property type="gene ID" value="AALFPA23_015200"/>
</dbReference>
<dbReference type="SUPFAM" id="SSF57903">
    <property type="entry name" value="FYVE/PHD zinc finger"/>
    <property type="match status" value="1"/>
</dbReference>
<dbReference type="EnsemblMetazoa" id="AALFPA23_015200.R22055">
    <property type="protein sequence ID" value="AALFPA23_015200.P22055"/>
    <property type="gene ID" value="AALFPA23_015200"/>
</dbReference>
<dbReference type="PANTHER" id="PTHR47331">
    <property type="entry name" value="PHD-TYPE DOMAIN-CONTAINING PROTEIN"/>
    <property type="match status" value="1"/>
</dbReference>
<keyword evidence="3" id="KW-0862">Zinc</keyword>
<dbReference type="PROSITE" id="PS50016">
    <property type="entry name" value="ZF_PHD_2"/>
    <property type="match status" value="1"/>
</dbReference>
<feature type="region of interest" description="Disordered" evidence="5">
    <location>
        <begin position="74"/>
        <end position="111"/>
    </location>
</feature>
<dbReference type="InterPro" id="IPR005312">
    <property type="entry name" value="DUF1759"/>
</dbReference>
<keyword evidence="2 4" id="KW-0863">Zinc-finger</keyword>
<evidence type="ECO:0000256" key="5">
    <source>
        <dbReference type="SAM" id="MobiDB-lite"/>
    </source>
</evidence>
<protein>
    <recommendedName>
        <fullName evidence="10">Endonuclease</fullName>
    </recommendedName>
</protein>
<dbReference type="Pfam" id="PF00628">
    <property type="entry name" value="PHD"/>
    <property type="match status" value="1"/>
</dbReference>
<dbReference type="Pfam" id="PF03564">
    <property type="entry name" value="DUF1759"/>
    <property type="match status" value="1"/>
</dbReference>
<reference evidence="9" key="1">
    <citation type="journal article" date="2015" name="Proc. Natl. Acad. Sci. U.S.A.">
        <title>Genome sequence of the Asian Tiger mosquito, Aedes albopictus, reveals insights into its biology, genetics, and evolution.</title>
        <authorList>
            <person name="Chen X.G."/>
            <person name="Jiang X."/>
            <person name="Gu J."/>
            <person name="Xu M."/>
            <person name="Wu Y."/>
            <person name="Deng Y."/>
            <person name="Zhang C."/>
            <person name="Bonizzoni M."/>
            <person name="Dermauw W."/>
            <person name="Vontas J."/>
            <person name="Armbruster P."/>
            <person name="Huang X."/>
            <person name="Yang Y."/>
            <person name="Zhang H."/>
            <person name="He W."/>
            <person name="Peng H."/>
            <person name="Liu Y."/>
            <person name="Wu K."/>
            <person name="Chen J."/>
            <person name="Lirakis M."/>
            <person name="Topalis P."/>
            <person name="Van Leeuwen T."/>
            <person name="Hall A.B."/>
            <person name="Jiang X."/>
            <person name="Thorpe C."/>
            <person name="Mueller R.L."/>
            <person name="Sun C."/>
            <person name="Waterhouse R.M."/>
            <person name="Yan G."/>
            <person name="Tu Z.J."/>
            <person name="Fang X."/>
            <person name="James A.A."/>
        </authorList>
    </citation>
    <scope>NUCLEOTIDE SEQUENCE [LARGE SCALE GENOMIC DNA]</scope>
    <source>
        <strain evidence="9">Foshan</strain>
    </source>
</reference>
<dbReference type="GeneID" id="134291446"/>
<dbReference type="InterPro" id="IPR012337">
    <property type="entry name" value="RNaseH-like_sf"/>
</dbReference>
<feature type="domain" description="Integrase catalytic" evidence="7">
    <location>
        <begin position="1671"/>
        <end position="1856"/>
    </location>
</feature>
<dbReference type="RefSeq" id="XP_062715167.1">
    <property type="nucleotide sequence ID" value="XM_062859183.1"/>
</dbReference>
<evidence type="ECO:0000313" key="8">
    <source>
        <dbReference type="EnsemblMetazoa" id="AALFPA23_015200.P22054"/>
    </source>
</evidence>
<dbReference type="SMART" id="SM00249">
    <property type="entry name" value="PHD"/>
    <property type="match status" value="1"/>
</dbReference>
<accession>A0ABM1Z599</accession>
<keyword evidence="1" id="KW-0479">Metal-binding</keyword>
<dbReference type="InterPro" id="IPR011011">
    <property type="entry name" value="Znf_FYVE_PHD"/>
</dbReference>
<dbReference type="InterPro" id="IPR001965">
    <property type="entry name" value="Znf_PHD"/>
</dbReference>
<dbReference type="SUPFAM" id="SSF53098">
    <property type="entry name" value="Ribonuclease H-like"/>
    <property type="match status" value="1"/>
</dbReference>
<evidence type="ECO:0000259" key="7">
    <source>
        <dbReference type="PROSITE" id="PS50994"/>
    </source>
</evidence>
<reference evidence="8" key="2">
    <citation type="submission" date="2025-05" db="UniProtKB">
        <authorList>
            <consortium name="EnsemblMetazoa"/>
        </authorList>
    </citation>
    <scope>IDENTIFICATION</scope>
    <source>
        <strain evidence="8">Foshan</strain>
    </source>
</reference>
<feature type="domain" description="PHD-type" evidence="6">
    <location>
        <begin position="20"/>
        <end position="70"/>
    </location>
</feature>
<feature type="compositionally biased region" description="Low complexity" evidence="5">
    <location>
        <begin position="92"/>
        <end position="105"/>
    </location>
</feature>
<evidence type="ECO:0000256" key="2">
    <source>
        <dbReference type="ARBA" id="ARBA00022771"/>
    </source>
</evidence>
<feature type="compositionally biased region" description="Acidic residues" evidence="5">
    <location>
        <begin position="278"/>
        <end position="292"/>
    </location>
</feature>